<dbReference type="Proteomes" id="UP000032515">
    <property type="component" value="Unassembled WGS sequence"/>
</dbReference>
<keyword evidence="3 6" id="KW-0479">Metal-binding</keyword>
<keyword evidence="5 6" id="KW-0408">Iron</keyword>
<proteinExistence type="predicted"/>
<dbReference type="PROSITE" id="PS51007">
    <property type="entry name" value="CYTC"/>
    <property type="match status" value="1"/>
</dbReference>
<dbReference type="Gene3D" id="1.10.760.10">
    <property type="entry name" value="Cytochrome c-like domain"/>
    <property type="match status" value="1"/>
</dbReference>
<dbReference type="InterPro" id="IPR036909">
    <property type="entry name" value="Cyt_c-like_dom_sf"/>
</dbReference>
<comment type="caution">
    <text evidence="9">The sequence shown here is derived from an EMBL/GenBank/DDBJ whole genome shotgun (WGS) entry which is preliminary data.</text>
</comment>
<dbReference type="InterPro" id="IPR009056">
    <property type="entry name" value="Cyt_c-like_dom"/>
</dbReference>
<evidence type="ECO:0000256" key="1">
    <source>
        <dbReference type="ARBA" id="ARBA00022448"/>
    </source>
</evidence>
<evidence type="ECO:0000256" key="5">
    <source>
        <dbReference type="ARBA" id="ARBA00023004"/>
    </source>
</evidence>
<gene>
    <name evidence="9" type="ORF">OO17_18595</name>
</gene>
<dbReference type="EMBL" id="JXXE01000378">
    <property type="protein sequence ID" value="KIZ40078.1"/>
    <property type="molecule type" value="Genomic_DNA"/>
</dbReference>
<dbReference type="PANTHER" id="PTHR11961">
    <property type="entry name" value="CYTOCHROME C"/>
    <property type="match status" value="1"/>
</dbReference>
<evidence type="ECO:0000256" key="4">
    <source>
        <dbReference type="ARBA" id="ARBA00022982"/>
    </source>
</evidence>
<dbReference type="PRINTS" id="PR00604">
    <property type="entry name" value="CYTCHRMECIAB"/>
</dbReference>
<keyword evidence="7" id="KW-0732">Signal</keyword>
<keyword evidence="2 6" id="KW-0349">Heme</keyword>
<evidence type="ECO:0000259" key="8">
    <source>
        <dbReference type="PROSITE" id="PS51007"/>
    </source>
</evidence>
<evidence type="ECO:0000313" key="10">
    <source>
        <dbReference type="Proteomes" id="UP000032515"/>
    </source>
</evidence>
<evidence type="ECO:0000256" key="3">
    <source>
        <dbReference type="ARBA" id="ARBA00022723"/>
    </source>
</evidence>
<name>A0A0D7EH43_RHOPL</name>
<dbReference type="SUPFAM" id="SSF46626">
    <property type="entry name" value="Cytochrome c"/>
    <property type="match status" value="1"/>
</dbReference>
<feature type="signal peptide" evidence="7">
    <location>
        <begin position="1"/>
        <end position="23"/>
    </location>
</feature>
<evidence type="ECO:0000256" key="7">
    <source>
        <dbReference type="SAM" id="SignalP"/>
    </source>
</evidence>
<dbReference type="GO" id="GO:0009055">
    <property type="term" value="F:electron transfer activity"/>
    <property type="evidence" value="ECO:0007669"/>
    <property type="project" value="InterPro"/>
</dbReference>
<evidence type="ECO:0000256" key="2">
    <source>
        <dbReference type="ARBA" id="ARBA00022617"/>
    </source>
</evidence>
<protein>
    <recommendedName>
        <fullName evidence="8">Cytochrome c domain-containing protein</fullName>
    </recommendedName>
</protein>
<dbReference type="InterPro" id="IPR002327">
    <property type="entry name" value="Cyt_c_1A/1B"/>
</dbReference>
<keyword evidence="4" id="KW-0249">Electron transport</keyword>
<accession>A0A0D7EH43</accession>
<feature type="domain" description="Cytochrome c" evidence="8">
    <location>
        <begin position="25"/>
        <end position="125"/>
    </location>
</feature>
<keyword evidence="1" id="KW-0813">Transport</keyword>
<sequence>MKMKAYLVFCTALVFFASHMAYADGDPKRGARIYGACAACHSLEPNLHLTGPSLDGLWGKKAASVTDFVRYSSALKEQGFLWDETSLNAWLTDPKAFVPGTYMTFRGIKDGNVRSDLIAFLKIAMIPGGAKTVVAQGLIDAETARGQAPEPLAAAPPEQQVTGLRFCHETFFVATADGKQRPFWEMNLRLKIDSSANGPKVGKPVLVHGGMQGDRASVVFSNLDEIGSLVEKKC</sequence>
<dbReference type="OrthoDB" id="9805828at2"/>
<organism evidence="9 10">
    <name type="scientific">Rhodopseudomonas palustris</name>
    <dbReference type="NCBI Taxonomy" id="1076"/>
    <lineage>
        <taxon>Bacteria</taxon>
        <taxon>Pseudomonadati</taxon>
        <taxon>Pseudomonadota</taxon>
        <taxon>Alphaproteobacteria</taxon>
        <taxon>Hyphomicrobiales</taxon>
        <taxon>Nitrobacteraceae</taxon>
        <taxon>Rhodopseudomonas</taxon>
    </lineage>
</organism>
<dbReference type="GO" id="GO:0046872">
    <property type="term" value="F:metal ion binding"/>
    <property type="evidence" value="ECO:0007669"/>
    <property type="project" value="UniProtKB-KW"/>
</dbReference>
<evidence type="ECO:0000313" key="9">
    <source>
        <dbReference type="EMBL" id="KIZ40078.1"/>
    </source>
</evidence>
<dbReference type="PATRIC" id="fig|1076.23.peg.4214"/>
<dbReference type="RefSeq" id="WP_044414431.1">
    <property type="nucleotide sequence ID" value="NZ_JXXE01000378.1"/>
</dbReference>
<dbReference type="GO" id="GO:0020037">
    <property type="term" value="F:heme binding"/>
    <property type="evidence" value="ECO:0007669"/>
    <property type="project" value="InterPro"/>
</dbReference>
<feature type="chain" id="PRO_5002319550" description="Cytochrome c domain-containing protein" evidence="7">
    <location>
        <begin position="24"/>
        <end position="234"/>
    </location>
</feature>
<evidence type="ECO:0000256" key="6">
    <source>
        <dbReference type="PROSITE-ProRule" id="PRU00433"/>
    </source>
</evidence>
<reference evidence="9 10" key="1">
    <citation type="submission" date="2014-11" db="EMBL/GenBank/DDBJ databases">
        <title>Genomics and ecophysiology of heterotrophic nitrogen fixing bacteria isolated from estuarine surface water.</title>
        <authorList>
            <person name="Bentzon-Tilia M."/>
            <person name="Severin I."/>
            <person name="Hansen L.H."/>
            <person name="Riemann L."/>
        </authorList>
    </citation>
    <scope>NUCLEOTIDE SEQUENCE [LARGE SCALE GENOMIC DNA]</scope>
    <source>
        <strain evidence="9 10">BAL398</strain>
    </source>
</reference>
<dbReference type="AlphaFoldDB" id="A0A0D7EH43"/>